<dbReference type="PANTHER" id="PTHR45007">
    <property type="entry name" value="CARBOXYLASE, PUTATIVE (AFU_ORTHOLOGUE AFUA_5G07570)-RELATED"/>
    <property type="match status" value="1"/>
</dbReference>
<dbReference type="EMBL" id="DSKA01000022">
    <property type="protein sequence ID" value="HEE17973.1"/>
    <property type="molecule type" value="Genomic_DNA"/>
</dbReference>
<dbReference type="Pfam" id="PF02785">
    <property type="entry name" value="Biotin_carb_C"/>
    <property type="match status" value="1"/>
</dbReference>
<sequence length="315" mass="35179">MTQRRLARELKIPVVPGTEEPVSSPAEAVPAVLKLGLPVVVRPVASNLHCSRLINKEKDIEYQVRMCQAEVRAHNATEQVYLERYLPRTRPVDVLVIFSQPVAEWEVGFYHREQDLLVFSPANLSGNLRSRLYRWSRLLAEQLQFQGVLVVRFLIDEDNTPYFLQLSGELSPWHPLAEIITGMDIVAGQLKVAAGENAGIVPADQGIRALAAGIRAEDPGADFEPSTGIVSELLLPGGPHLRVESYIYPGYEILGEYDLLLVNLFSWGADLETAVRRLLRGFAELNFGSIRTNIELLSTVLHHPHFGQPGRSIFF</sequence>
<evidence type="ECO:0000313" key="7">
    <source>
        <dbReference type="EMBL" id="HEE17973.1"/>
    </source>
</evidence>
<dbReference type="InterPro" id="IPR011761">
    <property type="entry name" value="ATP-grasp"/>
</dbReference>
<feature type="domain" description="Biotin carboxylation" evidence="6">
    <location>
        <begin position="1"/>
        <end position="315"/>
    </location>
</feature>
<dbReference type="Gene3D" id="3.30.470.20">
    <property type="entry name" value="ATP-grasp fold, B domain"/>
    <property type="match status" value="1"/>
</dbReference>
<dbReference type="InterPro" id="IPR011764">
    <property type="entry name" value="Biotin_carboxylation_dom"/>
</dbReference>
<keyword evidence="1" id="KW-0436">Ligase</keyword>
<name>A0A7C2A937_UNCW3</name>
<dbReference type="InterPro" id="IPR005479">
    <property type="entry name" value="CPAse_ATP-bd"/>
</dbReference>
<comment type="caution">
    <text evidence="7">The sequence shown here is derived from an EMBL/GenBank/DDBJ whole genome shotgun (WGS) entry which is preliminary data.</text>
</comment>
<evidence type="ECO:0000259" key="6">
    <source>
        <dbReference type="PROSITE" id="PS50979"/>
    </source>
</evidence>
<dbReference type="GO" id="GO:0046872">
    <property type="term" value="F:metal ion binding"/>
    <property type="evidence" value="ECO:0007669"/>
    <property type="project" value="InterPro"/>
</dbReference>
<dbReference type="AlphaFoldDB" id="A0A7C2A937"/>
<gene>
    <name evidence="7" type="ORF">ENP62_00270</name>
</gene>
<dbReference type="Pfam" id="PF02786">
    <property type="entry name" value="CPSase_L_D2"/>
    <property type="match status" value="1"/>
</dbReference>
<dbReference type="SMART" id="SM00878">
    <property type="entry name" value="Biotin_carb_C"/>
    <property type="match status" value="1"/>
</dbReference>
<dbReference type="GO" id="GO:0016874">
    <property type="term" value="F:ligase activity"/>
    <property type="evidence" value="ECO:0007669"/>
    <property type="project" value="UniProtKB-KW"/>
</dbReference>
<evidence type="ECO:0000256" key="3">
    <source>
        <dbReference type="ARBA" id="ARBA00022840"/>
    </source>
</evidence>
<proteinExistence type="predicted"/>
<protein>
    <recommendedName>
        <fullName evidence="8">ATP-grasp domain-containing protein</fullName>
    </recommendedName>
</protein>
<organism evidence="7">
    <name type="scientific">candidate division WOR-3 bacterium</name>
    <dbReference type="NCBI Taxonomy" id="2052148"/>
    <lineage>
        <taxon>Bacteria</taxon>
        <taxon>Bacteria division WOR-3</taxon>
    </lineage>
</organism>
<dbReference type="InterPro" id="IPR011054">
    <property type="entry name" value="Rudment_hybrid_motif"/>
</dbReference>
<evidence type="ECO:0008006" key="8">
    <source>
        <dbReference type="Google" id="ProtNLM"/>
    </source>
</evidence>
<evidence type="ECO:0000259" key="5">
    <source>
        <dbReference type="PROSITE" id="PS50975"/>
    </source>
</evidence>
<dbReference type="PANTHER" id="PTHR45007:SF1">
    <property type="entry name" value="CARBOXYLASE, PUTATIVE (AFU_ORTHOLOGUE AFUA_5G07570)-RELATED"/>
    <property type="match status" value="1"/>
</dbReference>
<keyword evidence="3 4" id="KW-0067">ATP-binding</keyword>
<dbReference type="PROSITE" id="PS50979">
    <property type="entry name" value="BC"/>
    <property type="match status" value="1"/>
</dbReference>
<feature type="domain" description="ATP-grasp" evidence="5">
    <location>
        <begin position="4"/>
        <end position="194"/>
    </location>
</feature>
<dbReference type="SUPFAM" id="SSF56059">
    <property type="entry name" value="Glutathione synthetase ATP-binding domain-like"/>
    <property type="match status" value="1"/>
</dbReference>
<accession>A0A7C2A937</accession>
<evidence type="ECO:0000256" key="1">
    <source>
        <dbReference type="ARBA" id="ARBA00022598"/>
    </source>
</evidence>
<dbReference type="InterPro" id="IPR005482">
    <property type="entry name" value="Biotin_COase_C"/>
</dbReference>
<keyword evidence="2 4" id="KW-0547">Nucleotide-binding</keyword>
<reference evidence="7" key="1">
    <citation type="journal article" date="2020" name="mSystems">
        <title>Genome- and Community-Level Interaction Insights into Carbon Utilization and Element Cycling Functions of Hydrothermarchaeota in Hydrothermal Sediment.</title>
        <authorList>
            <person name="Zhou Z."/>
            <person name="Liu Y."/>
            <person name="Xu W."/>
            <person name="Pan J."/>
            <person name="Luo Z.H."/>
            <person name="Li M."/>
        </authorList>
    </citation>
    <scope>NUCLEOTIDE SEQUENCE [LARGE SCALE GENOMIC DNA]</scope>
    <source>
        <strain evidence="7">SpSt-236</strain>
    </source>
</reference>
<dbReference type="GO" id="GO:0005524">
    <property type="term" value="F:ATP binding"/>
    <property type="evidence" value="ECO:0007669"/>
    <property type="project" value="UniProtKB-UniRule"/>
</dbReference>
<evidence type="ECO:0000256" key="4">
    <source>
        <dbReference type="PROSITE-ProRule" id="PRU00409"/>
    </source>
</evidence>
<dbReference type="PROSITE" id="PS50975">
    <property type="entry name" value="ATP_GRASP"/>
    <property type="match status" value="1"/>
</dbReference>
<dbReference type="SUPFAM" id="SSF51246">
    <property type="entry name" value="Rudiment single hybrid motif"/>
    <property type="match status" value="1"/>
</dbReference>
<evidence type="ECO:0000256" key="2">
    <source>
        <dbReference type="ARBA" id="ARBA00022741"/>
    </source>
</evidence>